<dbReference type="CDD" id="cd07034">
    <property type="entry name" value="TPP_PYR_PFOR_IOR-alpha_like"/>
    <property type="match status" value="1"/>
</dbReference>
<dbReference type="SUPFAM" id="SSF52518">
    <property type="entry name" value="Thiamin diphosphate-binding fold (THDP-binding)"/>
    <property type="match status" value="1"/>
</dbReference>
<dbReference type="InterPro" id="IPR002880">
    <property type="entry name" value="Pyrv_Fd/Flavodoxin_OxRdtase_N"/>
</dbReference>
<dbReference type="FunFam" id="3.40.50.970:FF:000022">
    <property type="entry name" value="2-oxoglutarate ferredoxin oxidoreductase alpha subunit"/>
    <property type="match status" value="1"/>
</dbReference>
<feature type="domain" description="Pyruvate:ferredoxin oxidoreductase core" evidence="3">
    <location>
        <begin position="276"/>
        <end position="369"/>
    </location>
</feature>
<dbReference type="Pfam" id="PF17147">
    <property type="entry name" value="PFOR_II"/>
    <property type="match status" value="1"/>
</dbReference>
<dbReference type="GO" id="GO:0016491">
    <property type="term" value="F:oxidoreductase activity"/>
    <property type="evidence" value="ECO:0007669"/>
    <property type="project" value="UniProtKB-KW"/>
</dbReference>
<dbReference type="AlphaFoldDB" id="A0A1M4S7V1"/>
<accession>A0A1M4S7V1</accession>
<dbReference type="InterPro" id="IPR029061">
    <property type="entry name" value="THDP-binding"/>
</dbReference>
<evidence type="ECO:0000313" key="4">
    <source>
        <dbReference type="EMBL" id="SHE28282.1"/>
    </source>
</evidence>
<dbReference type="PANTHER" id="PTHR43088">
    <property type="entry name" value="SUBUNIT OF PYRUVATE:FLAVODOXIN OXIDOREDUCTASE-RELATED"/>
    <property type="match status" value="1"/>
</dbReference>
<reference evidence="4 5" key="1">
    <citation type="submission" date="2016-11" db="EMBL/GenBank/DDBJ databases">
        <authorList>
            <person name="Jaros S."/>
            <person name="Januszkiewicz K."/>
            <person name="Wedrychowicz H."/>
        </authorList>
    </citation>
    <scope>NUCLEOTIDE SEQUENCE [LARGE SCALE GENOMIC DNA]</scope>
    <source>
        <strain evidence="4 5">DSM 10502</strain>
    </source>
</reference>
<name>A0A1M4S7V1_9FIRM</name>
<proteinExistence type="predicted"/>
<evidence type="ECO:0000313" key="5">
    <source>
        <dbReference type="Proteomes" id="UP000184404"/>
    </source>
</evidence>
<dbReference type="InterPro" id="IPR052368">
    <property type="entry name" value="2-oxoacid_oxidoreductase"/>
</dbReference>
<organism evidence="4 5">
    <name type="scientific">Schwartzia succinivorans DSM 10502</name>
    <dbReference type="NCBI Taxonomy" id="1123243"/>
    <lineage>
        <taxon>Bacteria</taxon>
        <taxon>Bacillati</taxon>
        <taxon>Bacillota</taxon>
        <taxon>Negativicutes</taxon>
        <taxon>Selenomonadales</taxon>
        <taxon>Selenomonadaceae</taxon>
        <taxon>Schwartzia</taxon>
    </lineage>
</organism>
<evidence type="ECO:0000256" key="1">
    <source>
        <dbReference type="ARBA" id="ARBA00023002"/>
    </source>
</evidence>
<protein>
    <submittedName>
        <fullName evidence="4">2-oxoglutarate ferredoxin oxidoreductase subunit alpha</fullName>
    </submittedName>
</protein>
<dbReference type="InterPro" id="IPR033412">
    <property type="entry name" value="PFOR_II"/>
</dbReference>
<feature type="domain" description="Pyruvate flavodoxin/ferredoxin oxidoreductase pyrimidine binding" evidence="2">
    <location>
        <begin position="15"/>
        <end position="241"/>
    </location>
</feature>
<dbReference type="InterPro" id="IPR009014">
    <property type="entry name" value="Transketo_C/PFOR_II"/>
</dbReference>
<evidence type="ECO:0000259" key="2">
    <source>
        <dbReference type="Pfam" id="PF01855"/>
    </source>
</evidence>
<gene>
    <name evidence="4" type="ORF">SAMN02745190_00013</name>
</gene>
<dbReference type="EMBL" id="FQUG01000002">
    <property type="protein sequence ID" value="SHE28282.1"/>
    <property type="molecule type" value="Genomic_DNA"/>
</dbReference>
<keyword evidence="5" id="KW-1185">Reference proteome</keyword>
<dbReference type="STRING" id="1123243.SAMN02745190_00013"/>
<sequence length="383" mass="41573">MGKVLLMQGNSAVVEGAISAGVRFYGGYPITPSTEIAEGMAKRLPEVGGKFMQTEDELAGMGAVIGASLAGVKGMTATSGPGFSLKQEMLGLACSAEIPCVVVDVQRVGPATGQPTSPSQGDVMQTRWGTHGDHWVIVVSPTSVPECFDLTRRAVELSETYRCPVILLMDEIVGHMRERIELPESYDDLPKFPRKVPSCAPEDYLAYRDVDGTKVPPMAPFGSGYRWHVSGLVHDETGFPKGTPSATRTSQDRLRTKLTDRLDDIIMTESYRMEDAEYAVISYGGAARTAYDAVDAAREQGIKVGLFRPVTIWPFAEKEIAGLSSKVKGILVHELNCGQYFLEVERAVHGKIPVTLYAKYDNESASPEEMLEEIKKMTGGAQA</sequence>
<dbReference type="Pfam" id="PF01855">
    <property type="entry name" value="POR_N"/>
    <property type="match status" value="1"/>
</dbReference>
<evidence type="ECO:0000259" key="3">
    <source>
        <dbReference type="Pfam" id="PF17147"/>
    </source>
</evidence>
<dbReference type="NCBIfam" id="NF006412">
    <property type="entry name" value="PRK08659.1"/>
    <property type="match status" value="1"/>
</dbReference>
<dbReference type="Gene3D" id="3.40.50.920">
    <property type="match status" value="1"/>
</dbReference>
<dbReference type="PANTHER" id="PTHR43088:SF1">
    <property type="entry name" value="SUBUNIT OF PYRUVATE:FLAVODOXIN OXIDOREDUCTASE"/>
    <property type="match status" value="1"/>
</dbReference>
<dbReference type="Proteomes" id="UP000184404">
    <property type="component" value="Unassembled WGS sequence"/>
</dbReference>
<dbReference type="OrthoDB" id="9794954at2"/>
<dbReference type="RefSeq" id="WP_072934156.1">
    <property type="nucleotide sequence ID" value="NZ_FQUG01000002.1"/>
</dbReference>
<dbReference type="SUPFAM" id="SSF52922">
    <property type="entry name" value="TK C-terminal domain-like"/>
    <property type="match status" value="1"/>
</dbReference>
<keyword evidence="1" id="KW-0560">Oxidoreductase</keyword>
<dbReference type="Gene3D" id="3.40.50.970">
    <property type="match status" value="1"/>
</dbReference>